<organism evidence="1 2">
    <name type="scientific">Sinorhizobium fredii (strain HH103)</name>
    <dbReference type="NCBI Taxonomy" id="1117943"/>
    <lineage>
        <taxon>Bacteria</taxon>
        <taxon>Pseudomonadati</taxon>
        <taxon>Pseudomonadota</taxon>
        <taxon>Alphaproteobacteria</taxon>
        <taxon>Hyphomicrobiales</taxon>
        <taxon>Rhizobiaceae</taxon>
        <taxon>Sinorhizobium/Ensifer group</taxon>
        <taxon>Sinorhizobium</taxon>
    </lineage>
</organism>
<dbReference type="HOGENOM" id="CLU_2303725_0_0_5"/>
<gene>
    <name evidence="1" type="ordered locus">SFHH103_01642</name>
</gene>
<name>G9A7A9_SINF1</name>
<evidence type="ECO:0000313" key="2">
    <source>
        <dbReference type="Proteomes" id="UP000007735"/>
    </source>
</evidence>
<dbReference type="Proteomes" id="UP000007735">
    <property type="component" value="Chromosome"/>
</dbReference>
<protein>
    <submittedName>
        <fullName evidence="1">Uncharacterized protein</fullName>
    </submittedName>
</protein>
<dbReference type="EMBL" id="HE616890">
    <property type="protein sequence ID" value="CCE96139.1"/>
    <property type="molecule type" value="Genomic_DNA"/>
</dbReference>
<accession>G9A7A9</accession>
<proteinExistence type="predicted"/>
<dbReference type="KEGG" id="sfh:SFHH103_01642"/>
<dbReference type="AlphaFoldDB" id="G9A7A9"/>
<sequence>MPERLKTLAEFTKPHMVLICTQCDRKGRYNVARLIEKHGEEMPIRDFIDMIGQSCHRRTHPTEHQRCGLGCDDLIYMFMPKPAADGYAEKLEQNKKAARE</sequence>
<dbReference type="RefSeq" id="WP_014328602.1">
    <property type="nucleotide sequence ID" value="NC_016812.1"/>
</dbReference>
<dbReference type="PATRIC" id="fig|380.5.peg.1744"/>
<reference evidence="1 2" key="1">
    <citation type="journal article" date="2012" name="J. Bacteriol.">
        <title>Genome sequence of the soybean symbiont Sinorhizobium fredii HH103.</title>
        <authorList>
            <person name="Weidner S."/>
            <person name="Becker A."/>
            <person name="Bonilla I."/>
            <person name="Jaenicke S."/>
            <person name="Lloret J."/>
            <person name="Margaret I."/>
            <person name="Puhler A."/>
            <person name="Ruiz-Sainz J.E."/>
            <person name="Schneiker-Bekel S."/>
            <person name="Szczepanowski R."/>
            <person name="Vinardell J.M."/>
            <person name="Zehner S."/>
            <person name="Gottfert M."/>
        </authorList>
    </citation>
    <scope>NUCLEOTIDE SEQUENCE [LARGE SCALE GENOMIC DNA]</scope>
    <source>
        <strain evidence="1 2">HH103</strain>
    </source>
</reference>
<evidence type="ECO:0000313" key="1">
    <source>
        <dbReference type="EMBL" id="CCE96139.1"/>
    </source>
</evidence>